<reference evidence="8" key="1">
    <citation type="journal article" date="2014" name="Front. Microbiol.">
        <title>High frequency of phylogenetically diverse reductive dehalogenase-homologous genes in deep subseafloor sedimentary metagenomes.</title>
        <authorList>
            <person name="Kawai M."/>
            <person name="Futagami T."/>
            <person name="Toyoda A."/>
            <person name="Takaki Y."/>
            <person name="Nishi S."/>
            <person name="Hori S."/>
            <person name="Arai W."/>
            <person name="Tsubouchi T."/>
            <person name="Morono Y."/>
            <person name="Uchiyama I."/>
            <person name="Ito T."/>
            <person name="Fujiyama A."/>
            <person name="Inagaki F."/>
            <person name="Takami H."/>
        </authorList>
    </citation>
    <scope>NUCLEOTIDE SEQUENCE</scope>
    <source>
        <strain evidence="8">Expedition CK06-06</strain>
    </source>
</reference>
<dbReference type="Pfam" id="PF07690">
    <property type="entry name" value="MFS_1"/>
    <property type="match status" value="1"/>
</dbReference>
<feature type="transmembrane region" description="Helical" evidence="7">
    <location>
        <begin position="103"/>
        <end position="122"/>
    </location>
</feature>
<feature type="transmembrane region" description="Helical" evidence="7">
    <location>
        <begin position="44"/>
        <end position="65"/>
    </location>
</feature>
<evidence type="ECO:0000256" key="4">
    <source>
        <dbReference type="ARBA" id="ARBA00022692"/>
    </source>
</evidence>
<proteinExistence type="predicted"/>
<keyword evidence="5 7" id="KW-1133">Transmembrane helix</keyword>
<dbReference type="InterPro" id="IPR011701">
    <property type="entry name" value="MFS"/>
</dbReference>
<accession>X0VGD3</accession>
<keyword evidence="3" id="KW-1003">Cell membrane</keyword>
<dbReference type="GO" id="GO:0022857">
    <property type="term" value="F:transmembrane transporter activity"/>
    <property type="evidence" value="ECO:0007669"/>
    <property type="project" value="InterPro"/>
</dbReference>
<keyword evidence="2" id="KW-0813">Transport</keyword>
<evidence type="ECO:0000256" key="5">
    <source>
        <dbReference type="ARBA" id="ARBA00022989"/>
    </source>
</evidence>
<evidence type="ECO:0000256" key="3">
    <source>
        <dbReference type="ARBA" id="ARBA00022475"/>
    </source>
</evidence>
<feature type="transmembrane region" description="Helical" evidence="7">
    <location>
        <begin position="77"/>
        <end position="96"/>
    </location>
</feature>
<evidence type="ECO:0000256" key="6">
    <source>
        <dbReference type="ARBA" id="ARBA00023136"/>
    </source>
</evidence>
<feature type="transmembrane region" description="Helical" evidence="7">
    <location>
        <begin position="142"/>
        <end position="160"/>
    </location>
</feature>
<evidence type="ECO:0000256" key="2">
    <source>
        <dbReference type="ARBA" id="ARBA00022448"/>
    </source>
</evidence>
<dbReference type="PANTHER" id="PTHR23517">
    <property type="entry name" value="RESISTANCE PROTEIN MDTM, PUTATIVE-RELATED-RELATED"/>
    <property type="match status" value="1"/>
</dbReference>
<gene>
    <name evidence="8" type="ORF">S01H1_50718</name>
</gene>
<organism evidence="8">
    <name type="scientific">marine sediment metagenome</name>
    <dbReference type="NCBI Taxonomy" id="412755"/>
    <lineage>
        <taxon>unclassified sequences</taxon>
        <taxon>metagenomes</taxon>
        <taxon>ecological metagenomes</taxon>
    </lineage>
</organism>
<comment type="caution">
    <text evidence="8">The sequence shown here is derived from an EMBL/GenBank/DDBJ whole genome shotgun (WGS) entry which is preliminary data.</text>
</comment>
<dbReference type="InterPro" id="IPR050171">
    <property type="entry name" value="MFS_Transporters"/>
</dbReference>
<keyword evidence="4 7" id="KW-0812">Transmembrane</keyword>
<dbReference type="GO" id="GO:0005886">
    <property type="term" value="C:plasma membrane"/>
    <property type="evidence" value="ECO:0007669"/>
    <property type="project" value="UniProtKB-SubCell"/>
</dbReference>
<comment type="subcellular location">
    <subcellularLocation>
        <location evidence="1">Cell membrane</location>
        <topology evidence="1">Multi-pass membrane protein</topology>
    </subcellularLocation>
</comment>
<evidence type="ECO:0000256" key="7">
    <source>
        <dbReference type="SAM" id="Phobius"/>
    </source>
</evidence>
<feature type="transmembrane region" description="Helical" evidence="7">
    <location>
        <begin position="16"/>
        <end position="37"/>
    </location>
</feature>
<dbReference type="PANTHER" id="PTHR23517:SF2">
    <property type="entry name" value="MULTIDRUG RESISTANCE PROTEIN MDTH"/>
    <property type="match status" value="1"/>
</dbReference>
<feature type="non-terminal residue" evidence="8">
    <location>
        <position position="173"/>
    </location>
</feature>
<dbReference type="Gene3D" id="1.20.1250.20">
    <property type="entry name" value="MFS general substrate transporter like domains"/>
    <property type="match status" value="1"/>
</dbReference>
<evidence type="ECO:0000256" key="1">
    <source>
        <dbReference type="ARBA" id="ARBA00004651"/>
    </source>
</evidence>
<evidence type="ECO:0008006" key="9">
    <source>
        <dbReference type="Google" id="ProtNLM"/>
    </source>
</evidence>
<name>X0VGD3_9ZZZZ</name>
<keyword evidence="6 7" id="KW-0472">Membrane</keyword>
<protein>
    <recommendedName>
        <fullName evidence="9">Major facilitator superfamily (MFS) profile domain-containing protein</fullName>
    </recommendedName>
</protein>
<sequence>MLTINKFIKILISSDFALQIGIGFVTPVFAIFLLNSIENGSAKLAGMAVAIYWLTKSILRIPLAYFLDKKRGEHDDFYTMIIGFFIVSLCYFLYLFAKIPIHIYAIQFLMGIGGALGFTPWYGFFSRHIDKHHENLEWSIEVSVVGFALSGAGLATGIIAEKFGFQPIFIIAG</sequence>
<dbReference type="EMBL" id="BARS01032686">
    <property type="protein sequence ID" value="GAG17355.1"/>
    <property type="molecule type" value="Genomic_DNA"/>
</dbReference>
<dbReference type="AlphaFoldDB" id="X0VGD3"/>
<dbReference type="SUPFAM" id="SSF103473">
    <property type="entry name" value="MFS general substrate transporter"/>
    <property type="match status" value="1"/>
</dbReference>
<dbReference type="InterPro" id="IPR036259">
    <property type="entry name" value="MFS_trans_sf"/>
</dbReference>
<evidence type="ECO:0000313" key="8">
    <source>
        <dbReference type="EMBL" id="GAG17355.1"/>
    </source>
</evidence>